<evidence type="ECO:0000256" key="1">
    <source>
        <dbReference type="SAM" id="Coils"/>
    </source>
</evidence>
<dbReference type="Proteomes" id="UP001605036">
    <property type="component" value="Unassembled WGS sequence"/>
</dbReference>
<comment type="caution">
    <text evidence="2">The sequence shown here is derived from an EMBL/GenBank/DDBJ whole genome shotgun (WGS) entry which is preliminary data.</text>
</comment>
<gene>
    <name evidence="2" type="ORF">R1flu_019691</name>
</gene>
<feature type="coiled-coil region" evidence="1">
    <location>
        <begin position="49"/>
        <end position="83"/>
    </location>
</feature>
<reference evidence="2 3" key="1">
    <citation type="submission" date="2024-09" db="EMBL/GenBank/DDBJ databases">
        <title>Chromosome-scale assembly of Riccia fluitans.</title>
        <authorList>
            <person name="Paukszto L."/>
            <person name="Sawicki J."/>
            <person name="Karawczyk K."/>
            <person name="Piernik-Szablinska J."/>
            <person name="Szczecinska M."/>
            <person name="Mazdziarz M."/>
        </authorList>
    </citation>
    <scope>NUCLEOTIDE SEQUENCE [LARGE SCALE GENOMIC DNA]</scope>
    <source>
        <strain evidence="2">Rf_01</strain>
        <tissue evidence="2">Aerial parts of the thallus</tissue>
    </source>
</reference>
<proteinExistence type="predicted"/>
<accession>A0ABD1ZJE2</accession>
<evidence type="ECO:0000313" key="2">
    <source>
        <dbReference type="EMBL" id="KAL2651563.1"/>
    </source>
</evidence>
<dbReference type="EMBL" id="JBHFFA010000001">
    <property type="protein sequence ID" value="KAL2651563.1"/>
    <property type="molecule type" value="Genomic_DNA"/>
</dbReference>
<keyword evidence="3" id="KW-1185">Reference proteome</keyword>
<keyword evidence="1" id="KW-0175">Coiled coil</keyword>
<name>A0ABD1ZJE2_9MARC</name>
<organism evidence="2 3">
    <name type="scientific">Riccia fluitans</name>
    <dbReference type="NCBI Taxonomy" id="41844"/>
    <lineage>
        <taxon>Eukaryota</taxon>
        <taxon>Viridiplantae</taxon>
        <taxon>Streptophyta</taxon>
        <taxon>Embryophyta</taxon>
        <taxon>Marchantiophyta</taxon>
        <taxon>Marchantiopsida</taxon>
        <taxon>Marchantiidae</taxon>
        <taxon>Marchantiales</taxon>
        <taxon>Ricciaceae</taxon>
        <taxon>Riccia</taxon>
    </lineage>
</organism>
<sequence length="101" mass="11015">MEDIVTRETIVLLKTQAAIAAFQGGSGGGWHHHLVSQGSADEGALVMANEALERELVLLKHQAEESQQEAQKLALRLDTALLNLATKNQIITQMRMIAQGR</sequence>
<protein>
    <submittedName>
        <fullName evidence="2">Uncharacterized protein</fullName>
    </submittedName>
</protein>
<evidence type="ECO:0000313" key="3">
    <source>
        <dbReference type="Proteomes" id="UP001605036"/>
    </source>
</evidence>
<dbReference type="AlphaFoldDB" id="A0ABD1ZJE2"/>